<evidence type="ECO:0000256" key="3">
    <source>
        <dbReference type="ARBA" id="ARBA00022475"/>
    </source>
</evidence>
<dbReference type="SMART" id="SM00369">
    <property type="entry name" value="LRR_TYP"/>
    <property type="match status" value="5"/>
</dbReference>
<dbReference type="InterPro" id="IPR046956">
    <property type="entry name" value="RLP23-like"/>
</dbReference>
<feature type="transmembrane region" description="Helical" evidence="12">
    <location>
        <begin position="540"/>
        <end position="564"/>
    </location>
</feature>
<keyword evidence="9 12" id="KW-0472">Membrane</keyword>
<keyword evidence="4" id="KW-0433">Leucine-rich repeat</keyword>
<proteinExistence type="inferred from homology"/>
<dbReference type="GO" id="GO:0005886">
    <property type="term" value="C:plasma membrane"/>
    <property type="evidence" value="ECO:0007669"/>
    <property type="project" value="UniProtKB-SubCell"/>
</dbReference>
<evidence type="ECO:0000256" key="11">
    <source>
        <dbReference type="ARBA" id="ARBA00023180"/>
    </source>
</evidence>
<evidence type="ECO:0008006" key="14">
    <source>
        <dbReference type="Google" id="ProtNLM"/>
    </source>
</evidence>
<evidence type="ECO:0000256" key="6">
    <source>
        <dbReference type="ARBA" id="ARBA00022729"/>
    </source>
</evidence>
<keyword evidence="10" id="KW-0675">Receptor</keyword>
<dbReference type="SUPFAM" id="SSF52047">
    <property type="entry name" value="RNI-like"/>
    <property type="match status" value="1"/>
</dbReference>
<dbReference type="InterPro" id="IPR001611">
    <property type="entry name" value="Leu-rich_rpt"/>
</dbReference>
<keyword evidence="7" id="KW-0677">Repeat</keyword>
<sequence length="594" mass="66132">MGWVTCDSMRGDVIGLDLSCSWLSGTIPFNSTLFLLSHLQWLNLTSDDFIFSPIASRFGQFTRLKHLNLSYSAFSGQVPLELSHLSHLASLDLSDYGTYVNLEASVMKRLVQNLTKLRELHLNHVNMSSVPLSSLKNLSSSLTSLTLGECELRGRLPNNIFRLPNLRELSLAYNLELTWFFPMLNWTNSLRFLDLSYTIYTGELPESFGKIKFLSHLILIVCNFNGSIPAWLGNLTELAVLDLSTNNFVGELPSSLSNLNALISLDLQSNHLNGELRMWLGNLTRVTTIFLKNNNFTGQIPSSLSFLKDLTLIDLSYNNFEEQLPWKNLRYLDLHANLLQGSSLPSMICNVSSLEVLDISHNNLGGTVPQCLGNFSKSILVMDLRTNNFHGAIPDTFVKDNLLTTLVFNGEIPEVLGRLTILRLLNLSHNSLTGHIPSSLANLSALESLDLSSNRLTGEIPMQLTSLTFLAKLNLSQNQLTGPIPQGNQFGTFGNDSYDGNLGLCGFPLSFKCGTNESPPPPPLPSIFQEDYDSLFASGFGWKAVLIGYGCGLLFGLAMGYVMFKIVKPQWLVRFVEGKRSHKTRRPNNQRARQ</sequence>
<keyword evidence="5 12" id="KW-0812">Transmembrane</keyword>
<evidence type="ECO:0000313" key="13">
    <source>
        <dbReference type="EMBL" id="SPC73726.1"/>
    </source>
</evidence>
<keyword evidence="3" id="KW-1003">Cell membrane</keyword>
<dbReference type="FunFam" id="3.80.10.10:FF:000111">
    <property type="entry name" value="LRR receptor-like serine/threonine-protein kinase ERECTA"/>
    <property type="match status" value="1"/>
</dbReference>
<reference evidence="13" key="1">
    <citation type="submission" date="2018-02" db="EMBL/GenBank/DDBJ databases">
        <authorList>
            <person name="Cohen D.B."/>
            <person name="Kent A.D."/>
        </authorList>
    </citation>
    <scope>NUCLEOTIDE SEQUENCE</scope>
</reference>
<gene>
    <name evidence="13" type="ORF">FSB_LOCUS1608</name>
</gene>
<dbReference type="InterPro" id="IPR032675">
    <property type="entry name" value="LRR_dom_sf"/>
</dbReference>
<dbReference type="Pfam" id="PF13855">
    <property type="entry name" value="LRR_8"/>
    <property type="match status" value="1"/>
</dbReference>
<organism evidence="13">
    <name type="scientific">Fagus sylvatica</name>
    <name type="common">Beechnut</name>
    <dbReference type="NCBI Taxonomy" id="28930"/>
    <lineage>
        <taxon>Eukaryota</taxon>
        <taxon>Viridiplantae</taxon>
        <taxon>Streptophyta</taxon>
        <taxon>Embryophyta</taxon>
        <taxon>Tracheophyta</taxon>
        <taxon>Spermatophyta</taxon>
        <taxon>Magnoliopsida</taxon>
        <taxon>eudicotyledons</taxon>
        <taxon>Gunneridae</taxon>
        <taxon>Pentapetalae</taxon>
        <taxon>rosids</taxon>
        <taxon>fabids</taxon>
        <taxon>Fagales</taxon>
        <taxon>Fagaceae</taxon>
        <taxon>Fagus</taxon>
    </lineage>
</organism>
<dbReference type="PRINTS" id="PR00019">
    <property type="entry name" value="LEURICHRPT"/>
</dbReference>
<evidence type="ECO:0000256" key="9">
    <source>
        <dbReference type="ARBA" id="ARBA00023136"/>
    </source>
</evidence>
<comment type="subcellular location">
    <subcellularLocation>
        <location evidence="1">Cell membrane</location>
        <topology evidence="1">Single-pass type I membrane protein</topology>
    </subcellularLocation>
</comment>
<dbReference type="AlphaFoldDB" id="A0A2N9E468"/>
<evidence type="ECO:0000256" key="5">
    <source>
        <dbReference type="ARBA" id="ARBA00022692"/>
    </source>
</evidence>
<accession>A0A2N9E468</accession>
<dbReference type="InterPro" id="IPR003591">
    <property type="entry name" value="Leu-rich_rpt_typical-subtyp"/>
</dbReference>
<dbReference type="FunFam" id="3.80.10.10:FF:000095">
    <property type="entry name" value="LRR receptor-like serine/threonine-protein kinase GSO1"/>
    <property type="match status" value="1"/>
</dbReference>
<evidence type="ECO:0000256" key="7">
    <source>
        <dbReference type="ARBA" id="ARBA00022737"/>
    </source>
</evidence>
<dbReference type="EMBL" id="OIVN01000072">
    <property type="protein sequence ID" value="SPC73726.1"/>
    <property type="molecule type" value="Genomic_DNA"/>
</dbReference>
<evidence type="ECO:0000256" key="10">
    <source>
        <dbReference type="ARBA" id="ARBA00023170"/>
    </source>
</evidence>
<evidence type="ECO:0000256" key="8">
    <source>
        <dbReference type="ARBA" id="ARBA00022989"/>
    </source>
</evidence>
<protein>
    <recommendedName>
        <fullName evidence="14">Leucine-rich repeat-containing N-terminal plant-type domain-containing protein</fullName>
    </recommendedName>
</protein>
<name>A0A2N9E468_FAGSY</name>
<keyword evidence="6" id="KW-0732">Signal</keyword>
<keyword evidence="11" id="KW-0325">Glycoprotein</keyword>
<evidence type="ECO:0000256" key="1">
    <source>
        <dbReference type="ARBA" id="ARBA00004251"/>
    </source>
</evidence>
<evidence type="ECO:0000256" key="2">
    <source>
        <dbReference type="ARBA" id="ARBA00009592"/>
    </source>
</evidence>
<dbReference type="PANTHER" id="PTHR48061:SF46">
    <property type="entry name" value="LEUCINE-RICH REPEAT-CONTAINING N-TERMINAL PLANT-TYPE DOMAIN-CONTAINING PROTEIN"/>
    <property type="match status" value="1"/>
</dbReference>
<dbReference type="Pfam" id="PF00560">
    <property type="entry name" value="LRR_1"/>
    <property type="match status" value="4"/>
</dbReference>
<dbReference type="Gene3D" id="3.80.10.10">
    <property type="entry name" value="Ribonuclease Inhibitor"/>
    <property type="match status" value="4"/>
</dbReference>
<keyword evidence="8 12" id="KW-1133">Transmembrane helix</keyword>
<comment type="similarity">
    <text evidence="2">Belongs to the RLP family.</text>
</comment>
<evidence type="ECO:0000256" key="12">
    <source>
        <dbReference type="SAM" id="Phobius"/>
    </source>
</evidence>
<dbReference type="SUPFAM" id="SSF52058">
    <property type="entry name" value="L domain-like"/>
    <property type="match status" value="1"/>
</dbReference>
<evidence type="ECO:0000256" key="4">
    <source>
        <dbReference type="ARBA" id="ARBA00022614"/>
    </source>
</evidence>
<dbReference type="PANTHER" id="PTHR48061">
    <property type="entry name" value="LEUCINE-RICH REPEAT RECEPTOR PROTEIN KINASE EMS1-LIKE-RELATED"/>
    <property type="match status" value="1"/>
</dbReference>